<dbReference type="SMART" id="SM00091">
    <property type="entry name" value="PAS"/>
    <property type="match status" value="3"/>
</dbReference>
<evidence type="ECO:0000259" key="5">
    <source>
        <dbReference type="PROSITE" id="PS50883"/>
    </source>
</evidence>
<dbReference type="PROSITE" id="PS50883">
    <property type="entry name" value="EAL"/>
    <property type="match status" value="1"/>
</dbReference>
<dbReference type="AlphaFoldDB" id="A0A177MPU3"/>
<accession>A0A177MPU3</accession>
<feature type="transmembrane region" description="Helical" evidence="2">
    <location>
        <begin position="114"/>
        <end position="134"/>
    </location>
</feature>
<reference evidence="7 8" key="1">
    <citation type="submission" date="2016-03" db="EMBL/GenBank/DDBJ databases">
        <authorList>
            <person name="Ploux O."/>
        </authorList>
    </citation>
    <scope>NUCLEOTIDE SEQUENCE [LARGE SCALE GENOMIC DNA]</scope>
    <source>
        <strain evidence="7 8">R-45371</strain>
    </source>
</reference>
<feature type="domain" description="GGDEF" evidence="6">
    <location>
        <begin position="694"/>
        <end position="827"/>
    </location>
</feature>
<dbReference type="CDD" id="cd01948">
    <property type="entry name" value="EAL"/>
    <property type="match status" value="1"/>
</dbReference>
<organism evidence="7 8">
    <name type="scientific">Methylomonas methanica</name>
    <dbReference type="NCBI Taxonomy" id="421"/>
    <lineage>
        <taxon>Bacteria</taxon>
        <taxon>Pseudomonadati</taxon>
        <taxon>Pseudomonadota</taxon>
        <taxon>Gammaproteobacteria</taxon>
        <taxon>Methylococcales</taxon>
        <taxon>Methylococcaceae</taxon>
        <taxon>Methylomonas</taxon>
    </lineage>
</organism>
<dbReference type="SMART" id="SM00086">
    <property type="entry name" value="PAC"/>
    <property type="match status" value="3"/>
</dbReference>
<dbReference type="SUPFAM" id="SSF141868">
    <property type="entry name" value="EAL domain-like"/>
    <property type="match status" value="1"/>
</dbReference>
<dbReference type="PANTHER" id="PTHR44757">
    <property type="entry name" value="DIGUANYLATE CYCLASE DGCP"/>
    <property type="match status" value="1"/>
</dbReference>
<feature type="domain" description="PAC" evidence="4">
    <location>
        <begin position="610"/>
        <end position="662"/>
    </location>
</feature>
<dbReference type="Pfam" id="PF00563">
    <property type="entry name" value="EAL"/>
    <property type="match status" value="1"/>
</dbReference>
<keyword evidence="2" id="KW-0472">Membrane</keyword>
<dbReference type="CDD" id="cd00130">
    <property type="entry name" value="PAS"/>
    <property type="match status" value="3"/>
</dbReference>
<dbReference type="InterPro" id="IPR033425">
    <property type="entry name" value="MASE3"/>
</dbReference>
<dbReference type="Pfam" id="PF00990">
    <property type="entry name" value="GGDEF"/>
    <property type="match status" value="1"/>
</dbReference>
<dbReference type="InterPro" id="IPR052155">
    <property type="entry name" value="Biofilm_reg_signaling"/>
</dbReference>
<dbReference type="InterPro" id="IPR000160">
    <property type="entry name" value="GGDEF_dom"/>
</dbReference>
<dbReference type="Gene3D" id="3.30.70.270">
    <property type="match status" value="1"/>
</dbReference>
<dbReference type="RefSeq" id="WP_064035714.1">
    <property type="nucleotide sequence ID" value="NZ_LUUH01000027.1"/>
</dbReference>
<dbReference type="InterPro" id="IPR001610">
    <property type="entry name" value="PAC"/>
</dbReference>
<dbReference type="Proteomes" id="UP000077763">
    <property type="component" value="Unassembled WGS sequence"/>
</dbReference>
<dbReference type="EMBL" id="LUUH01000027">
    <property type="protein sequence ID" value="OAI07806.1"/>
    <property type="molecule type" value="Genomic_DNA"/>
</dbReference>
<protein>
    <recommendedName>
        <fullName evidence="9">PAS domain S-box-containing protein/diguanylate cyclase (GGDEF)-like protein</fullName>
    </recommendedName>
</protein>
<proteinExistence type="predicted"/>
<feature type="transmembrane region" description="Helical" evidence="2">
    <location>
        <begin position="215"/>
        <end position="234"/>
    </location>
</feature>
<evidence type="ECO:0008006" key="9">
    <source>
        <dbReference type="Google" id="ProtNLM"/>
    </source>
</evidence>
<dbReference type="CDD" id="cd01949">
    <property type="entry name" value="GGDEF"/>
    <property type="match status" value="1"/>
</dbReference>
<dbReference type="PROSITE" id="PS50113">
    <property type="entry name" value="PAC"/>
    <property type="match status" value="2"/>
</dbReference>
<evidence type="ECO:0000259" key="3">
    <source>
        <dbReference type="PROSITE" id="PS50112"/>
    </source>
</evidence>
<dbReference type="NCBIfam" id="TIGR00229">
    <property type="entry name" value="sensory_box"/>
    <property type="match status" value="3"/>
</dbReference>
<dbReference type="PROSITE" id="PS50887">
    <property type="entry name" value="GGDEF"/>
    <property type="match status" value="1"/>
</dbReference>
<dbReference type="InterPro" id="IPR000014">
    <property type="entry name" value="PAS"/>
</dbReference>
<comment type="caution">
    <text evidence="7">The sequence shown here is derived from an EMBL/GenBank/DDBJ whole genome shotgun (WGS) entry which is preliminary data.</text>
</comment>
<dbReference type="FunFam" id="3.30.70.270:FF:000001">
    <property type="entry name" value="Diguanylate cyclase domain protein"/>
    <property type="match status" value="1"/>
</dbReference>
<feature type="transmembrane region" description="Helical" evidence="2">
    <location>
        <begin position="146"/>
        <end position="165"/>
    </location>
</feature>
<dbReference type="InterPro" id="IPR043128">
    <property type="entry name" value="Rev_trsase/Diguanyl_cyclase"/>
</dbReference>
<comment type="cofactor">
    <cofactor evidence="1">
        <name>Mg(2+)</name>
        <dbReference type="ChEBI" id="CHEBI:18420"/>
    </cofactor>
</comment>
<name>A0A177MPU3_METMH</name>
<feature type="transmembrane region" description="Helical" evidence="2">
    <location>
        <begin position="76"/>
        <end position="94"/>
    </location>
</feature>
<dbReference type="PANTHER" id="PTHR44757:SF2">
    <property type="entry name" value="BIOFILM ARCHITECTURE MAINTENANCE PROTEIN MBAA"/>
    <property type="match status" value="1"/>
</dbReference>
<evidence type="ECO:0000259" key="6">
    <source>
        <dbReference type="PROSITE" id="PS50887"/>
    </source>
</evidence>
<dbReference type="Gene3D" id="3.20.20.450">
    <property type="entry name" value="EAL domain"/>
    <property type="match status" value="1"/>
</dbReference>
<keyword evidence="2" id="KW-0812">Transmembrane</keyword>
<dbReference type="Gene3D" id="3.30.450.20">
    <property type="entry name" value="PAS domain"/>
    <property type="match status" value="3"/>
</dbReference>
<dbReference type="GO" id="GO:0003824">
    <property type="term" value="F:catalytic activity"/>
    <property type="evidence" value="ECO:0007669"/>
    <property type="project" value="UniProtKB-ARBA"/>
</dbReference>
<dbReference type="InterPro" id="IPR035919">
    <property type="entry name" value="EAL_sf"/>
</dbReference>
<feature type="transmembrane region" description="Helical" evidence="2">
    <location>
        <begin position="52"/>
        <end position="69"/>
    </location>
</feature>
<feature type="domain" description="PAS" evidence="3">
    <location>
        <begin position="536"/>
        <end position="585"/>
    </location>
</feature>
<dbReference type="NCBIfam" id="TIGR00254">
    <property type="entry name" value="GGDEF"/>
    <property type="match status" value="1"/>
</dbReference>
<dbReference type="PROSITE" id="PS50112">
    <property type="entry name" value="PAS"/>
    <property type="match status" value="2"/>
</dbReference>
<dbReference type="InterPro" id="IPR035965">
    <property type="entry name" value="PAS-like_dom_sf"/>
</dbReference>
<dbReference type="SUPFAM" id="SSF55785">
    <property type="entry name" value="PYP-like sensor domain (PAS domain)"/>
    <property type="match status" value="3"/>
</dbReference>
<evidence type="ECO:0000313" key="7">
    <source>
        <dbReference type="EMBL" id="OAI07806.1"/>
    </source>
</evidence>
<dbReference type="Pfam" id="PF13426">
    <property type="entry name" value="PAS_9"/>
    <property type="match status" value="1"/>
</dbReference>
<dbReference type="InterPro" id="IPR013656">
    <property type="entry name" value="PAS_4"/>
</dbReference>
<feature type="transmembrane region" description="Helical" evidence="2">
    <location>
        <begin position="12"/>
        <end position="32"/>
    </location>
</feature>
<sequence>MEQYSEQNQARPLLWTVLLLLLAQLLSLYFPLSESLRPFFSQSLGVHTLMEGFSIVISALVFAVGWSVYQKENSAGFMMLACCFLGVAVLDLMHTLSFSGMPAFITESDPEKAIAFWLMARGFAALGLVMGLWVPSRQITPVSRSLMLSGVLLYIALSCWLVFFHQDWLPRTFDAVQGLTSFKKACEYLLAGVYALSAIGYLLQARRQHSYDPAGLAAAAAIMAMSELFVTFYASVTDLYILLGHVYKVVAYGLIYRSVFLNSIQLPYQRLYQAHQALSGSEAKFHAIIEESPIAYALHDSQGNISYLNSAFVKTFGYTLADIPTLAEWWWHAHPEAEYRQQVIANWHGYQRVPHSAGESSQTGELKVCCKDGRCRMVLIDIVLLGDSLAGNQLLILRDISERLEAMHKLADSVNMLQTVINTIPSRVFWKDLSYRYLGANLAFSKDAGLDSPAELIGKSDEQLVWRDLAHLYRADDKQVMESNTAKLNYEETLLGPAGKTMHLRTSRVPLRNLQQQTIGVLGVYEDITARKSAEEEMQLAALVYLNSSEAMMVTDATGTIITVNPAFTTVTGYSADEVIGRVFVGGNTEHHDQAFYKTVLRVINTHGQWAGEISGRRKNGEDCIQWVTINSILNESGGVHRRVALIADITDRKKSEELIWRQANFDPLTGLPNRNMFLDRLNQEIKKAFRHGQHVALMFLDLDRFKDVNDSMGHFMGDVLLKEAARRISGCVRDCDSIARLGGDEFTVILGELDQVDGVNRIARNILQRLAEPFRLGNETAYISGSIGIALYPDDALDTDSLLKNADQAMYAAKNQGRDRYHYFTALMQQNAQLRMRLANDLHGALARQQFLLHYQPIIEFASGTIAKAEALLRWQHPTLGMVSPAEFIPVAEDTGVIVDIGDWVFDTAVRQAKQWRQRYHPDFQISVNKSPVQFRKQAMEANQWIVLLRELELPGQSVIVEITEGLILDASNSTREQLLAFRDAGMQVALDDFGTGYSSLAYLKKFDIDYIKIDQAFVRSLVAGSSDMALCEAIVVMAHKLGIKVVAEGIETQEQYDLLNRMGCDYGQGYLISRPVPADQFELLLDKAVTQAPGGDQRLLGLML</sequence>
<dbReference type="Pfam" id="PF17159">
    <property type="entry name" value="MASE3"/>
    <property type="match status" value="1"/>
</dbReference>
<dbReference type="SMART" id="SM00052">
    <property type="entry name" value="EAL"/>
    <property type="match status" value="1"/>
</dbReference>
<feature type="domain" description="PAC" evidence="4">
    <location>
        <begin position="488"/>
        <end position="540"/>
    </location>
</feature>
<feature type="domain" description="PAS" evidence="3">
    <location>
        <begin position="281"/>
        <end position="323"/>
    </location>
</feature>
<keyword evidence="2" id="KW-1133">Transmembrane helix</keyword>
<evidence type="ECO:0000259" key="4">
    <source>
        <dbReference type="PROSITE" id="PS50113"/>
    </source>
</evidence>
<feature type="domain" description="EAL" evidence="5">
    <location>
        <begin position="836"/>
        <end position="1091"/>
    </location>
</feature>
<evidence type="ECO:0000256" key="2">
    <source>
        <dbReference type="SAM" id="Phobius"/>
    </source>
</evidence>
<dbReference type="InterPro" id="IPR001633">
    <property type="entry name" value="EAL_dom"/>
</dbReference>
<dbReference type="Pfam" id="PF13188">
    <property type="entry name" value="PAS_8"/>
    <property type="match status" value="1"/>
</dbReference>
<dbReference type="SMART" id="SM00267">
    <property type="entry name" value="GGDEF"/>
    <property type="match status" value="1"/>
</dbReference>
<dbReference type="InterPro" id="IPR000700">
    <property type="entry name" value="PAS-assoc_C"/>
</dbReference>
<dbReference type="Pfam" id="PF08448">
    <property type="entry name" value="PAS_4"/>
    <property type="match status" value="1"/>
</dbReference>
<evidence type="ECO:0000256" key="1">
    <source>
        <dbReference type="ARBA" id="ARBA00001946"/>
    </source>
</evidence>
<evidence type="ECO:0000313" key="8">
    <source>
        <dbReference type="Proteomes" id="UP000077763"/>
    </source>
</evidence>
<dbReference type="SUPFAM" id="SSF55073">
    <property type="entry name" value="Nucleotide cyclase"/>
    <property type="match status" value="1"/>
</dbReference>
<feature type="transmembrane region" description="Helical" evidence="2">
    <location>
        <begin position="185"/>
        <end position="203"/>
    </location>
</feature>
<dbReference type="InterPro" id="IPR029787">
    <property type="entry name" value="Nucleotide_cyclase"/>
</dbReference>
<gene>
    <name evidence="7" type="ORF">A1353_06375</name>
</gene>